<evidence type="ECO:0000256" key="1">
    <source>
        <dbReference type="SAM" id="MobiDB-lite"/>
    </source>
</evidence>
<proteinExistence type="predicted"/>
<keyword evidence="3" id="KW-1185">Reference proteome</keyword>
<evidence type="ECO:0000313" key="2">
    <source>
        <dbReference type="EMBL" id="KAL0240171.1"/>
    </source>
</evidence>
<dbReference type="RefSeq" id="XP_066610679.1">
    <property type="nucleotide sequence ID" value="XM_066761139.1"/>
</dbReference>
<protein>
    <submittedName>
        <fullName evidence="2">Uncharacterized protein</fullName>
    </submittedName>
</protein>
<evidence type="ECO:0000313" key="3">
    <source>
        <dbReference type="Proteomes" id="UP000054399"/>
    </source>
</evidence>
<dbReference type="GeneID" id="91993572"/>
<dbReference type="EMBL" id="ATAM02000015">
    <property type="protein sequence ID" value="KAL0240171.1"/>
    <property type="molecule type" value="Genomic_DNA"/>
</dbReference>
<feature type="region of interest" description="Disordered" evidence="1">
    <location>
        <begin position="89"/>
        <end position="163"/>
    </location>
</feature>
<sequence length="303" mass="32820">MTRDTPTTPSASQSNLIYRQETQYAAANPQNVKYRKLNFPHFDRMSALCSQNKATGAHVLRSEQQTYSIMLAGEPNVVGNSRLWTEGSGENELEDLERSSNVAASVGGNGDEGNVEAMSGGESDNDETGDDESHGSPSSSSDDDTPTNKKRRIAVAPLPKRSRAKITGPQAIVSFGRDIARGLSSLGSSFLTAEMAIYTARKSLNEEINRSRDLSEEEKLSLFTKPTYDNSLFQTLFTFPKGSIKTKFMKEHAVRKMPNNMMGPRGMPGDMTRMGGIGVVGGIGAMGGMGAMGGDRWSRLCRS</sequence>
<accession>A0ABR3BHX1</accession>
<dbReference type="Proteomes" id="UP000054399">
    <property type="component" value="Unassembled WGS sequence"/>
</dbReference>
<reference evidence="2 3" key="2">
    <citation type="submission" date="2024-01" db="EMBL/GenBank/DDBJ databases">
        <title>Comparative genomics of Cryptococcus and Kwoniella reveals pathogenesis evolution and contrasting modes of karyotype evolution via chromosome fusion or intercentromeric recombination.</title>
        <authorList>
            <person name="Coelho M.A."/>
            <person name="David-Palma M."/>
            <person name="Shea T."/>
            <person name="Bowers K."/>
            <person name="Mcginley-Smith S."/>
            <person name="Mohammad A.W."/>
            <person name="Gnirke A."/>
            <person name="Yurkov A.M."/>
            <person name="Nowrousian M."/>
            <person name="Sun S."/>
            <person name="Cuomo C.A."/>
            <person name="Heitman J."/>
        </authorList>
    </citation>
    <scope>NUCLEOTIDE SEQUENCE [LARGE SCALE GENOMIC DNA]</scope>
    <source>
        <strain evidence="2 3">IND107</strain>
    </source>
</reference>
<reference evidence="3" key="1">
    <citation type="submission" date="2015-01" db="EMBL/GenBank/DDBJ databases">
        <title>The Genome Sequence of Cryptococcus gattii MMRL2647.</title>
        <authorList>
            <consortium name="The Broad Institute Genomics Platform"/>
            <person name="Cuomo C."/>
            <person name="Litvintseva A."/>
            <person name="Chen Y."/>
            <person name="Heitman J."/>
            <person name="Sun S."/>
            <person name="Springer D."/>
            <person name="Dromer F."/>
            <person name="Young S."/>
            <person name="Zeng Q."/>
            <person name="Gargeya S."/>
            <person name="Abouelleil A."/>
            <person name="Alvarado L."/>
            <person name="Chapman S.B."/>
            <person name="Gainer-Dewar J."/>
            <person name="Goldberg J."/>
            <person name="Griggs A."/>
            <person name="Gujja S."/>
            <person name="Hansen M."/>
            <person name="Howarth C."/>
            <person name="Imamovic A."/>
            <person name="Larimer J."/>
            <person name="Murphy C."/>
            <person name="Naylor J."/>
            <person name="Pearson M."/>
            <person name="Priest M."/>
            <person name="Roberts A."/>
            <person name="Saif S."/>
            <person name="Shea T."/>
            <person name="Sykes S."/>
            <person name="Wortman J."/>
            <person name="Nusbaum C."/>
            <person name="Birren B."/>
        </authorList>
    </citation>
    <scope>NUCLEOTIDE SEQUENCE [LARGE SCALE GENOMIC DNA]</scope>
    <source>
        <strain evidence="3">IND107</strain>
    </source>
</reference>
<gene>
    <name evidence="2" type="ORF">I308_106718</name>
</gene>
<name>A0ABR3BHX1_9TREE</name>
<comment type="caution">
    <text evidence="2">The sequence shown here is derived from an EMBL/GenBank/DDBJ whole genome shotgun (WGS) entry which is preliminary data.</text>
</comment>
<organism evidence="2 3">
    <name type="scientific">Cryptococcus tetragattii IND107</name>
    <dbReference type="NCBI Taxonomy" id="1296105"/>
    <lineage>
        <taxon>Eukaryota</taxon>
        <taxon>Fungi</taxon>
        <taxon>Dikarya</taxon>
        <taxon>Basidiomycota</taxon>
        <taxon>Agaricomycotina</taxon>
        <taxon>Tremellomycetes</taxon>
        <taxon>Tremellales</taxon>
        <taxon>Cryptococcaceae</taxon>
        <taxon>Cryptococcus</taxon>
        <taxon>Cryptococcus gattii species complex</taxon>
    </lineage>
</organism>